<name>A0A645C0A9_9ZZZZ</name>
<dbReference type="AlphaFoldDB" id="A0A645C0A9"/>
<evidence type="ECO:0000313" key="1">
    <source>
        <dbReference type="EMBL" id="MPM71256.1"/>
    </source>
</evidence>
<sequence length="35" mass="3928">MKLNEIIDGNVRIVGCSRPAHLLNFLRLIRVVLGP</sequence>
<reference evidence="1" key="1">
    <citation type="submission" date="2019-08" db="EMBL/GenBank/DDBJ databases">
        <authorList>
            <person name="Kucharzyk K."/>
            <person name="Murdoch R.W."/>
            <person name="Higgins S."/>
            <person name="Loffler F."/>
        </authorList>
    </citation>
    <scope>NUCLEOTIDE SEQUENCE</scope>
</reference>
<dbReference type="EMBL" id="VSSQ01023988">
    <property type="protein sequence ID" value="MPM71256.1"/>
    <property type="molecule type" value="Genomic_DNA"/>
</dbReference>
<comment type="caution">
    <text evidence="1">The sequence shown here is derived from an EMBL/GenBank/DDBJ whole genome shotgun (WGS) entry which is preliminary data.</text>
</comment>
<proteinExistence type="predicted"/>
<protein>
    <submittedName>
        <fullName evidence="1">Uncharacterized protein</fullName>
    </submittedName>
</protein>
<organism evidence="1">
    <name type="scientific">bioreactor metagenome</name>
    <dbReference type="NCBI Taxonomy" id="1076179"/>
    <lineage>
        <taxon>unclassified sequences</taxon>
        <taxon>metagenomes</taxon>
        <taxon>ecological metagenomes</taxon>
    </lineage>
</organism>
<gene>
    <name evidence="1" type="ORF">SDC9_118219</name>
</gene>
<accession>A0A645C0A9</accession>